<protein>
    <submittedName>
        <fullName evidence="3">Putative transposase</fullName>
    </submittedName>
</protein>
<evidence type="ECO:0000259" key="2">
    <source>
        <dbReference type="PROSITE" id="PS50994"/>
    </source>
</evidence>
<dbReference type="RefSeq" id="WP_258309347.1">
    <property type="nucleotide sequence ID" value="NZ_QGTW01000003.1"/>
</dbReference>
<accession>A0A2V3A1G0</accession>
<dbReference type="SUPFAM" id="SSF53098">
    <property type="entry name" value="Ribonuclease H-like"/>
    <property type="match status" value="1"/>
</dbReference>
<dbReference type="GO" id="GO:0015074">
    <property type="term" value="P:DNA integration"/>
    <property type="evidence" value="ECO:0007669"/>
    <property type="project" value="InterPro"/>
</dbReference>
<evidence type="ECO:0000256" key="1">
    <source>
        <dbReference type="SAM" id="MobiDB-lite"/>
    </source>
</evidence>
<organism evidence="3 4">
    <name type="scientific">Cytobacillus oceanisediminis</name>
    <dbReference type="NCBI Taxonomy" id="665099"/>
    <lineage>
        <taxon>Bacteria</taxon>
        <taxon>Bacillati</taxon>
        <taxon>Bacillota</taxon>
        <taxon>Bacilli</taxon>
        <taxon>Bacillales</taxon>
        <taxon>Bacillaceae</taxon>
        <taxon>Cytobacillus</taxon>
    </lineage>
</organism>
<dbReference type="InterPro" id="IPR012337">
    <property type="entry name" value="RNaseH-like_sf"/>
</dbReference>
<dbReference type="PROSITE" id="PS50994">
    <property type="entry name" value="INTEGRASE"/>
    <property type="match status" value="1"/>
</dbReference>
<evidence type="ECO:0000313" key="3">
    <source>
        <dbReference type="EMBL" id="PWW30562.1"/>
    </source>
</evidence>
<feature type="domain" description="Integrase catalytic" evidence="2">
    <location>
        <begin position="259"/>
        <end position="467"/>
    </location>
</feature>
<evidence type="ECO:0000313" key="4">
    <source>
        <dbReference type="Proteomes" id="UP000247150"/>
    </source>
</evidence>
<dbReference type="GO" id="GO:0003676">
    <property type="term" value="F:nucleic acid binding"/>
    <property type="evidence" value="ECO:0007669"/>
    <property type="project" value="InterPro"/>
</dbReference>
<dbReference type="Gene3D" id="3.30.420.10">
    <property type="entry name" value="Ribonuclease H-like superfamily/Ribonuclease H"/>
    <property type="match status" value="1"/>
</dbReference>
<dbReference type="InterPro" id="IPR036397">
    <property type="entry name" value="RNaseH_sf"/>
</dbReference>
<dbReference type="Proteomes" id="UP000247150">
    <property type="component" value="Unassembled WGS sequence"/>
</dbReference>
<dbReference type="AlphaFoldDB" id="A0A2V3A1G0"/>
<dbReference type="InterPro" id="IPR015378">
    <property type="entry name" value="Transposase-like_Mu_C"/>
</dbReference>
<comment type="caution">
    <text evidence="3">The sequence shown here is derived from an EMBL/GenBank/DDBJ whole genome shotgun (WGS) entry which is preliminary data.</text>
</comment>
<sequence>MYKISIGRGTRFLLNGRSYEVTRKIDKDSFEAEDLSFEGVKEKFTRRDLLIKLEMGQLQFSVKGKNTSKKGKKPSEETIISADFDDFHMLPEKVKEEALFRKEVIDPLIGLNVKSLSKYVDQREKELAKEGISVSRASIYRWLKAYKDSDGSIHSLVSSAHKCGSKEMKLHKEVELIIDQVIDELYLTREKTLQKSIHTIVFFKIDEVNKERARRGVELLKHPSLSTVRRRIYHREAFEVAKARKGTQYARSKYGQVQRNEKPRYPLQRVEVDHTRLDLFVVDDKNRLPIGRPWLTSVLDVFTGYPLGFYIGFEPPSYTSVMHALNHAFSTKFYMKDKYPDIENEWLAYGLPELLVVDNGKEFRSKHLKDVCIELDIELYHCPVKVPWYKGAVERYFRTINQSLIHEIPGTTFSNVIEKRDYNPKKNAIIGFNKFLHIFHKWVVDIYTKEYHKGVKGIPAEIWSTAFERVPDPLVPSTKLNWSIILMKLGSGTIQRTGIRDRYLFYQSKDLMKLQRELRKQGLPNQVKYKFDPTDLSKIYVYDEMNRNYIEVPCTDQEYTEGLNEYSHRAVIKKLNADQKKVDMHQLAAAKAELLRMVQEEKHKTLKSQQQAARISGVGSNEEWQEPAAHKEKKVSEETVTIVKANESHNQTSSEDLVKVKPNHHKAKSAKEQAIEDFDDIDLSKWGFIS</sequence>
<gene>
    <name evidence="3" type="ORF">DFO73_103456</name>
</gene>
<dbReference type="InterPro" id="IPR001584">
    <property type="entry name" value="Integrase_cat-core"/>
</dbReference>
<feature type="region of interest" description="Disordered" evidence="1">
    <location>
        <begin position="606"/>
        <end position="672"/>
    </location>
</feature>
<dbReference type="Pfam" id="PF09299">
    <property type="entry name" value="Mu-transpos_C"/>
    <property type="match status" value="1"/>
</dbReference>
<reference evidence="3 4" key="1">
    <citation type="submission" date="2018-05" db="EMBL/GenBank/DDBJ databases">
        <title>Freshwater and sediment microbial communities from various areas in North America, analyzing microbe dynamics in response to fracking.</title>
        <authorList>
            <person name="Lamendella R."/>
        </authorList>
    </citation>
    <scope>NUCLEOTIDE SEQUENCE [LARGE SCALE GENOMIC DNA]</scope>
    <source>
        <strain evidence="3 4">15_TX</strain>
    </source>
</reference>
<proteinExistence type="predicted"/>
<dbReference type="EMBL" id="QGTW01000003">
    <property type="protein sequence ID" value="PWW30562.1"/>
    <property type="molecule type" value="Genomic_DNA"/>
</dbReference>
<name>A0A2V3A1G0_9BACI</name>
<feature type="compositionally biased region" description="Basic and acidic residues" evidence="1">
    <location>
        <begin position="628"/>
        <end position="637"/>
    </location>
</feature>